<protein>
    <submittedName>
        <fullName evidence="2">Uncharacterized protein</fullName>
    </submittedName>
</protein>
<sequence length="194" mass="21625">MLFGVLSFNRPTADVYLLFYTESPGLLAAVVSDVTAMSIQNDAACSTESASLVAGSTLKVVEFSPSPSEGLVMSPQLGGAPDYLGRFIVRRDPTRFKLHYHIQEKSNNSQPRSFRIQFSYHTLIVPRDREKIAVDAISEEEWGDGPPTRASAAMNGRERAPQRRRCIGRRTRTQCARAARHDNLLIKTVQNDEE</sequence>
<dbReference type="Proteomes" id="UP000299102">
    <property type="component" value="Unassembled WGS sequence"/>
</dbReference>
<proteinExistence type="predicted"/>
<dbReference type="AlphaFoldDB" id="A0A4C1T4K2"/>
<reference evidence="2 3" key="1">
    <citation type="journal article" date="2019" name="Commun. Biol.">
        <title>The bagworm genome reveals a unique fibroin gene that provides high tensile strength.</title>
        <authorList>
            <person name="Kono N."/>
            <person name="Nakamura H."/>
            <person name="Ohtoshi R."/>
            <person name="Tomita M."/>
            <person name="Numata K."/>
            <person name="Arakawa K."/>
        </authorList>
    </citation>
    <scope>NUCLEOTIDE SEQUENCE [LARGE SCALE GENOMIC DNA]</scope>
</reference>
<accession>A0A4C1T4K2</accession>
<name>A0A4C1T4K2_EUMVA</name>
<comment type="caution">
    <text evidence="2">The sequence shown here is derived from an EMBL/GenBank/DDBJ whole genome shotgun (WGS) entry which is preliminary data.</text>
</comment>
<evidence type="ECO:0000313" key="3">
    <source>
        <dbReference type="Proteomes" id="UP000299102"/>
    </source>
</evidence>
<evidence type="ECO:0000256" key="1">
    <source>
        <dbReference type="SAM" id="MobiDB-lite"/>
    </source>
</evidence>
<gene>
    <name evidence="2" type="ORF">EVAR_78379_1</name>
</gene>
<feature type="region of interest" description="Disordered" evidence="1">
    <location>
        <begin position="142"/>
        <end position="162"/>
    </location>
</feature>
<organism evidence="2 3">
    <name type="scientific">Eumeta variegata</name>
    <name type="common">Bagworm moth</name>
    <name type="synonym">Eumeta japonica</name>
    <dbReference type="NCBI Taxonomy" id="151549"/>
    <lineage>
        <taxon>Eukaryota</taxon>
        <taxon>Metazoa</taxon>
        <taxon>Ecdysozoa</taxon>
        <taxon>Arthropoda</taxon>
        <taxon>Hexapoda</taxon>
        <taxon>Insecta</taxon>
        <taxon>Pterygota</taxon>
        <taxon>Neoptera</taxon>
        <taxon>Endopterygota</taxon>
        <taxon>Lepidoptera</taxon>
        <taxon>Glossata</taxon>
        <taxon>Ditrysia</taxon>
        <taxon>Tineoidea</taxon>
        <taxon>Psychidae</taxon>
        <taxon>Oiketicinae</taxon>
        <taxon>Eumeta</taxon>
    </lineage>
</organism>
<evidence type="ECO:0000313" key="2">
    <source>
        <dbReference type="EMBL" id="GBP09034.1"/>
    </source>
</evidence>
<keyword evidence="3" id="KW-1185">Reference proteome</keyword>
<dbReference type="EMBL" id="BGZK01000033">
    <property type="protein sequence ID" value="GBP09034.1"/>
    <property type="molecule type" value="Genomic_DNA"/>
</dbReference>